<proteinExistence type="predicted"/>
<dbReference type="GO" id="GO:0006355">
    <property type="term" value="P:regulation of DNA-templated transcription"/>
    <property type="evidence" value="ECO:0007669"/>
    <property type="project" value="InterPro"/>
</dbReference>
<dbReference type="Gene3D" id="1.10.1220.10">
    <property type="entry name" value="Met repressor-like"/>
    <property type="match status" value="1"/>
</dbReference>
<name>A0A1G8ISF0_9BACI</name>
<dbReference type="Proteomes" id="UP000199017">
    <property type="component" value="Unassembled WGS sequence"/>
</dbReference>
<sequence>MSQKSTKQINVSLPEYLLRELDGIIENDEVDRNDFIHQATEFYLKERQKKRVRESMQQGYMEMASINLHIAAESFLAEEEAEHSLDNRLVSGV</sequence>
<dbReference type="AlphaFoldDB" id="A0A1G8ISF0"/>
<accession>A0A1G8ISF0</accession>
<dbReference type="STRING" id="930129.SAMN05216352_105322"/>
<protein>
    <submittedName>
        <fullName evidence="1">CopG family transcriptional regulator / antitoxin EndoAI</fullName>
    </submittedName>
</protein>
<gene>
    <name evidence="1" type="ORF">SAMN05216352_105322</name>
</gene>
<dbReference type="EMBL" id="FNDU01000005">
    <property type="protein sequence ID" value="SDI21793.1"/>
    <property type="molecule type" value="Genomic_DNA"/>
</dbReference>
<reference evidence="1 2" key="1">
    <citation type="submission" date="2016-10" db="EMBL/GenBank/DDBJ databases">
        <authorList>
            <person name="de Groot N.N."/>
        </authorList>
    </citation>
    <scope>NUCLEOTIDE SEQUENCE [LARGE SCALE GENOMIC DNA]</scope>
    <source>
        <strain evidence="2">P4B,CCM 7963,CECT 7998,DSM 25260,IBRC-M 10614,KCTC 13821</strain>
    </source>
</reference>
<dbReference type="InterPro" id="IPR013321">
    <property type="entry name" value="Arc_rbn_hlx_hlx"/>
</dbReference>
<organism evidence="1 2">
    <name type="scientific">Alteribacillus bidgolensis</name>
    <dbReference type="NCBI Taxonomy" id="930129"/>
    <lineage>
        <taxon>Bacteria</taxon>
        <taxon>Bacillati</taxon>
        <taxon>Bacillota</taxon>
        <taxon>Bacilli</taxon>
        <taxon>Bacillales</taxon>
        <taxon>Bacillaceae</taxon>
        <taxon>Alteribacillus</taxon>
    </lineage>
</organism>
<evidence type="ECO:0000313" key="1">
    <source>
        <dbReference type="EMBL" id="SDI21793.1"/>
    </source>
</evidence>
<dbReference type="RefSeq" id="WP_091584780.1">
    <property type="nucleotide sequence ID" value="NZ_FNDU01000005.1"/>
</dbReference>
<dbReference type="OrthoDB" id="1634058at2"/>
<evidence type="ECO:0000313" key="2">
    <source>
        <dbReference type="Proteomes" id="UP000199017"/>
    </source>
</evidence>
<keyword evidence="2" id="KW-1185">Reference proteome</keyword>